<feature type="coiled-coil region" evidence="1">
    <location>
        <begin position="172"/>
        <end position="202"/>
    </location>
</feature>
<gene>
    <name evidence="3" type="ORF">Poli38472_005172</name>
</gene>
<accession>A0A8K1CGE5</accession>
<comment type="caution">
    <text evidence="3">The sequence shown here is derived from an EMBL/GenBank/DDBJ whole genome shotgun (WGS) entry which is preliminary data.</text>
</comment>
<keyword evidence="4" id="KW-1185">Reference proteome</keyword>
<feature type="compositionally biased region" description="Basic and acidic residues" evidence="2">
    <location>
        <begin position="103"/>
        <end position="116"/>
    </location>
</feature>
<dbReference type="AlphaFoldDB" id="A0A8K1CGE5"/>
<sequence>MGCCPSKQKAANNGVEDGYRVQSSGKELQLDDSPVIISVSVVDDDDLSPGSAPTNMLMDRGDGRPIEYSDHDPSETEKEEPGGIDNQNEEDVTVTVRPAEICVTKEEQSRVTEEPKPITVYEEPKPITVHAETPWSNNDQHTGVTPVSSPSKQRISVEDIPINSMYHRIHLVEVEEQESKRQQEIRAEAERREQEIREYKASLAKS</sequence>
<feature type="compositionally biased region" description="Basic and acidic residues" evidence="2">
    <location>
        <begin position="59"/>
        <end position="81"/>
    </location>
</feature>
<dbReference type="EMBL" id="SPLM01000073">
    <property type="protein sequence ID" value="TMW62554.1"/>
    <property type="molecule type" value="Genomic_DNA"/>
</dbReference>
<feature type="region of interest" description="Disordered" evidence="2">
    <location>
        <begin position="1"/>
        <end position="159"/>
    </location>
</feature>
<proteinExistence type="predicted"/>
<evidence type="ECO:0000313" key="3">
    <source>
        <dbReference type="EMBL" id="TMW62554.1"/>
    </source>
</evidence>
<keyword evidence="1" id="KW-0175">Coiled coil</keyword>
<feature type="compositionally biased region" description="Polar residues" evidence="2">
    <location>
        <begin position="134"/>
        <end position="154"/>
    </location>
</feature>
<feature type="compositionally biased region" description="Low complexity" evidence="2">
    <location>
        <begin position="31"/>
        <end position="41"/>
    </location>
</feature>
<reference evidence="3" key="1">
    <citation type="submission" date="2019-03" db="EMBL/GenBank/DDBJ databases">
        <title>Long read genome sequence of the mycoparasitic Pythium oligandrum ATCC 38472 isolated from sugarbeet rhizosphere.</title>
        <authorList>
            <person name="Gaulin E."/>
        </authorList>
    </citation>
    <scope>NUCLEOTIDE SEQUENCE</scope>
    <source>
        <strain evidence="3">ATCC 38472_TT</strain>
    </source>
</reference>
<organism evidence="3 4">
    <name type="scientific">Pythium oligandrum</name>
    <name type="common">Mycoparasitic fungus</name>
    <dbReference type="NCBI Taxonomy" id="41045"/>
    <lineage>
        <taxon>Eukaryota</taxon>
        <taxon>Sar</taxon>
        <taxon>Stramenopiles</taxon>
        <taxon>Oomycota</taxon>
        <taxon>Peronosporomycetes</taxon>
        <taxon>Pythiales</taxon>
        <taxon>Pythiaceae</taxon>
        <taxon>Pythium</taxon>
    </lineage>
</organism>
<name>A0A8K1CGE5_PYTOL</name>
<protein>
    <submittedName>
        <fullName evidence="3">Uncharacterized protein</fullName>
    </submittedName>
</protein>
<evidence type="ECO:0000313" key="4">
    <source>
        <dbReference type="Proteomes" id="UP000794436"/>
    </source>
</evidence>
<evidence type="ECO:0000256" key="1">
    <source>
        <dbReference type="SAM" id="Coils"/>
    </source>
</evidence>
<dbReference type="OrthoDB" id="168471at2759"/>
<evidence type="ECO:0000256" key="2">
    <source>
        <dbReference type="SAM" id="MobiDB-lite"/>
    </source>
</evidence>
<dbReference type="Proteomes" id="UP000794436">
    <property type="component" value="Unassembled WGS sequence"/>
</dbReference>